<feature type="transmembrane region" description="Helical" evidence="2">
    <location>
        <begin position="475"/>
        <end position="497"/>
    </location>
</feature>
<feature type="region of interest" description="Disordered" evidence="1">
    <location>
        <begin position="590"/>
        <end position="620"/>
    </location>
</feature>
<evidence type="ECO:0000313" key="3">
    <source>
        <dbReference type="EMBL" id="CAK9061585.1"/>
    </source>
</evidence>
<feature type="transmembrane region" description="Helical" evidence="2">
    <location>
        <begin position="442"/>
        <end position="463"/>
    </location>
</feature>
<feature type="transmembrane region" description="Helical" evidence="2">
    <location>
        <begin position="390"/>
        <end position="410"/>
    </location>
</feature>
<feature type="compositionally biased region" description="Polar residues" evidence="1">
    <location>
        <begin position="611"/>
        <end position="620"/>
    </location>
</feature>
<dbReference type="Proteomes" id="UP001642464">
    <property type="component" value="Unassembled WGS sequence"/>
</dbReference>
<name>A0ABP0NCS3_9DINO</name>
<sequence length="646" mass="72194">MPDDLAVGLWEAGVFEEFLVGGMNLKDFWDHCAKADWYKQHPSFHTSPEQRAKLIPFSMYGDDVQAFRNSEAGAISIMAWSSEVTFRNRAMDAEHMKTRFLHEDFLEATPEEERSCLFKVPGARFDRFMHDACHSQLLGTGKVANGSCLTYLCERGAFGDWPSRGIYEAQLTPLLRKAYASFRAWQKDNKLSCAQPRFTVSRLHRLTRQSWPSLSSKAHASKLLTFWLTAVVGALCKRSDATELDRQVHVCMFAYARALQIMDMNGLVLPHDAAEEYYQRVMLHLRAYADLHLQSSTRVGFTSMTNLGLMPFVCFRHPNGAYSMLKYSDIICGSGEHVLMQVFGGCLLALGLIFLSVCTLWTMMAPKWSSNAEKLGQVNFLIRRFQPNTWWFGLFLLTRGPFLSLPTILAPDSSSLQLSMMLMVLMVSLGVQATVQPWQTPWLNLADTISVSALACVLAVSLGCADGECEPAMETLWVVLAVSLLLILGFFVLMAWLGALYSQVAGKDLAFLNLYKTSHPETIVEGLRDLTRKVSQEDQEQLTHAVANLCFYDLQSAHLAIQALQDCWGIEPRFSGRSRISTTVSQEMELEGEAEDTDAKVLKQGPDLGGATSSSAEEVHESMTSFMVPTLSDQRPNEAGLVQCEL</sequence>
<evidence type="ECO:0000256" key="1">
    <source>
        <dbReference type="SAM" id="MobiDB-lite"/>
    </source>
</evidence>
<reference evidence="3 4" key="1">
    <citation type="submission" date="2024-02" db="EMBL/GenBank/DDBJ databases">
        <authorList>
            <person name="Chen Y."/>
            <person name="Shah S."/>
            <person name="Dougan E. K."/>
            <person name="Thang M."/>
            <person name="Chan C."/>
        </authorList>
    </citation>
    <scope>NUCLEOTIDE SEQUENCE [LARGE SCALE GENOMIC DNA]</scope>
</reference>
<protein>
    <recommendedName>
        <fullName evidence="5">Chitin synthase</fullName>
    </recommendedName>
</protein>
<keyword evidence="2" id="KW-0472">Membrane</keyword>
<keyword evidence="2" id="KW-0812">Transmembrane</keyword>
<gene>
    <name evidence="3" type="ORF">SCF082_LOCUS32237</name>
</gene>
<organism evidence="3 4">
    <name type="scientific">Durusdinium trenchii</name>
    <dbReference type="NCBI Taxonomy" id="1381693"/>
    <lineage>
        <taxon>Eukaryota</taxon>
        <taxon>Sar</taxon>
        <taxon>Alveolata</taxon>
        <taxon>Dinophyceae</taxon>
        <taxon>Suessiales</taxon>
        <taxon>Symbiodiniaceae</taxon>
        <taxon>Durusdinium</taxon>
    </lineage>
</organism>
<evidence type="ECO:0000313" key="4">
    <source>
        <dbReference type="Proteomes" id="UP001642464"/>
    </source>
</evidence>
<keyword evidence="4" id="KW-1185">Reference proteome</keyword>
<evidence type="ECO:0000256" key="2">
    <source>
        <dbReference type="SAM" id="Phobius"/>
    </source>
</evidence>
<feature type="transmembrane region" description="Helical" evidence="2">
    <location>
        <begin position="338"/>
        <end position="361"/>
    </location>
</feature>
<dbReference type="EMBL" id="CAXAMM010027780">
    <property type="protein sequence ID" value="CAK9061585.1"/>
    <property type="molecule type" value="Genomic_DNA"/>
</dbReference>
<comment type="caution">
    <text evidence="3">The sequence shown here is derived from an EMBL/GenBank/DDBJ whole genome shotgun (WGS) entry which is preliminary data.</text>
</comment>
<evidence type="ECO:0008006" key="5">
    <source>
        <dbReference type="Google" id="ProtNLM"/>
    </source>
</evidence>
<keyword evidence="2" id="KW-1133">Transmembrane helix</keyword>
<proteinExistence type="predicted"/>
<accession>A0ABP0NCS3</accession>